<dbReference type="PANTHER" id="PTHR12150:SF13">
    <property type="entry name" value="METHYLTRANSFERASE C9ORF114-RELATED"/>
    <property type="match status" value="1"/>
</dbReference>
<accession>A0A977KD58</accession>
<dbReference type="KEGG" id="ipc:IPA_09590"/>
<reference evidence="1" key="1">
    <citation type="submission" date="2013-11" db="EMBL/GenBank/DDBJ databases">
        <title>Comparative genomics of Ignicoccus.</title>
        <authorList>
            <person name="Podar M."/>
        </authorList>
    </citation>
    <scope>NUCLEOTIDE SEQUENCE</scope>
    <source>
        <strain evidence="1">DSM 13166</strain>
    </source>
</reference>
<proteinExistence type="predicted"/>
<dbReference type="InterPro" id="IPR029026">
    <property type="entry name" value="tRNA_m1G_MTases_N"/>
</dbReference>
<dbReference type="EMBL" id="CP006868">
    <property type="protein sequence ID" value="UXD22916.1"/>
    <property type="molecule type" value="Genomic_DNA"/>
</dbReference>
<dbReference type="Proteomes" id="UP001063698">
    <property type="component" value="Chromosome"/>
</dbReference>
<gene>
    <name evidence="1" type="ORF">IPA_09590</name>
</gene>
<evidence type="ECO:0000313" key="1">
    <source>
        <dbReference type="EMBL" id="UXD22916.1"/>
    </source>
</evidence>
<keyword evidence="2" id="KW-1185">Reference proteome</keyword>
<dbReference type="Pfam" id="PF02598">
    <property type="entry name" value="Methyltrn_RNA_3"/>
    <property type="match status" value="1"/>
</dbReference>
<organism evidence="1 2">
    <name type="scientific">Ignicoccus pacificus DSM 13166</name>
    <dbReference type="NCBI Taxonomy" id="940294"/>
    <lineage>
        <taxon>Archaea</taxon>
        <taxon>Thermoproteota</taxon>
        <taxon>Thermoprotei</taxon>
        <taxon>Desulfurococcales</taxon>
        <taxon>Desulfurococcaceae</taxon>
        <taxon>Ignicoccus</taxon>
    </lineage>
</organism>
<protein>
    <recommendedName>
        <fullName evidence="3">RNA methyltransferase</fullName>
    </recommendedName>
</protein>
<dbReference type="AlphaFoldDB" id="A0A977KD58"/>
<dbReference type="SUPFAM" id="SSF75217">
    <property type="entry name" value="alpha/beta knot"/>
    <property type="match status" value="1"/>
</dbReference>
<dbReference type="InterPro" id="IPR012340">
    <property type="entry name" value="NA-bd_OB-fold"/>
</dbReference>
<dbReference type="PANTHER" id="PTHR12150">
    <property type="entry name" value="CLASS IV SAM-BINDING METHYLTRANSFERASE-RELATED"/>
    <property type="match status" value="1"/>
</dbReference>
<sequence>MRCKHRRLRIAIPSDALSANPSLREKTLVAGYIARAAAALRSEAIDIYMTESDEGLDVLLEVLRYLSEPAYLRKVLIPLKPQLKFAGILPPVTIKPLNEGFKDQEDKLFFKVGVILSCLKNNYAKVLIDKDDEVTIKVEKCRRYKEILVGIDEKGKPRKVYPRRYGIWRGHYLGFQVRTFENIYDLLRFYDNNNYKKVGTSRYGEWPGKLREFVGNDVALIYGSPSAGLLERYGELNLDALINIIPCQGVKTVRLEEALWATVGLYSSLEFGL</sequence>
<dbReference type="Gene3D" id="3.40.1280.10">
    <property type="match status" value="1"/>
</dbReference>
<name>A0A977KD58_9CREN</name>
<dbReference type="InterPro" id="IPR003750">
    <property type="entry name" value="Put_MeTrfase-C9orf114-like"/>
</dbReference>
<evidence type="ECO:0000313" key="2">
    <source>
        <dbReference type="Proteomes" id="UP001063698"/>
    </source>
</evidence>
<dbReference type="Gene3D" id="2.40.50.140">
    <property type="entry name" value="Nucleic acid-binding proteins"/>
    <property type="match status" value="1"/>
</dbReference>
<evidence type="ECO:0008006" key="3">
    <source>
        <dbReference type="Google" id="ProtNLM"/>
    </source>
</evidence>
<dbReference type="InterPro" id="IPR029028">
    <property type="entry name" value="Alpha/beta_knot_MTases"/>
</dbReference>